<evidence type="ECO:0000313" key="2">
    <source>
        <dbReference type="WBParaSite" id="MBELARI_LOCUS15362"/>
    </source>
</evidence>
<evidence type="ECO:0000313" key="1">
    <source>
        <dbReference type="Proteomes" id="UP000887575"/>
    </source>
</evidence>
<reference evidence="2" key="1">
    <citation type="submission" date="2024-02" db="UniProtKB">
        <authorList>
            <consortium name="WormBaseParasite"/>
        </authorList>
    </citation>
    <scope>IDENTIFICATION</scope>
</reference>
<sequence length="67" mass="8010">MPTHLCRFSKWPIQQCKTHLFNEEPLLHSHHHFLLLLLQLKIEVLRQGRACFYAACRQLKLKDVKAM</sequence>
<dbReference type="WBParaSite" id="MBELARI_LOCUS15362">
    <property type="protein sequence ID" value="MBELARI_LOCUS15362"/>
    <property type="gene ID" value="MBELARI_LOCUS15362"/>
</dbReference>
<organism evidence="1 2">
    <name type="scientific">Mesorhabditis belari</name>
    <dbReference type="NCBI Taxonomy" id="2138241"/>
    <lineage>
        <taxon>Eukaryota</taxon>
        <taxon>Metazoa</taxon>
        <taxon>Ecdysozoa</taxon>
        <taxon>Nematoda</taxon>
        <taxon>Chromadorea</taxon>
        <taxon>Rhabditida</taxon>
        <taxon>Rhabditina</taxon>
        <taxon>Rhabditomorpha</taxon>
        <taxon>Rhabditoidea</taxon>
        <taxon>Rhabditidae</taxon>
        <taxon>Mesorhabditinae</taxon>
        <taxon>Mesorhabditis</taxon>
    </lineage>
</organism>
<accession>A0AAF3EN57</accession>
<dbReference type="Proteomes" id="UP000887575">
    <property type="component" value="Unassembled WGS sequence"/>
</dbReference>
<name>A0AAF3EN57_9BILA</name>
<keyword evidence="1" id="KW-1185">Reference proteome</keyword>
<dbReference type="AlphaFoldDB" id="A0AAF3EN57"/>
<proteinExistence type="predicted"/>
<protein>
    <submittedName>
        <fullName evidence="2">Uncharacterized protein</fullName>
    </submittedName>
</protein>